<dbReference type="Pfam" id="PF00072">
    <property type="entry name" value="Response_reg"/>
    <property type="match status" value="1"/>
</dbReference>
<feature type="modified residue" description="4-aspartylphosphate" evidence="1">
    <location>
        <position position="60"/>
    </location>
</feature>
<evidence type="ECO:0000313" key="3">
    <source>
        <dbReference type="EMBL" id="MFD1142035.1"/>
    </source>
</evidence>
<dbReference type="EMBL" id="JBHTLP010000008">
    <property type="protein sequence ID" value="MFD1142035.1"/>
    <property type="molecule type" value="Genomic_DNA"/>
</dbReference>
<evidence type="ECO:0000256" key="1">
    <source>
        <dbReference type="PROSITE-ProRule" id="PRU00169"/>
    </source>
</evidence>
<dbReference type="InterPro" id="IPR001789">
    <property type="entry name" value="Sig_transdc_resp-reg_receiver"/>
</dbReference>
<organism evidence="3 4">
    <name type="scientific">Larkinella insperata</name>
    <dbReference type="NCBI Taxonomy" id="332158"/>
    <lineage>
        <taxon>Bacteria</taxon>
        <taxon>Pseudomonadati</taxon>
        <taxon>Bacteroidota</taxon>
        <taxon>Cytophagia</taxon>
        <taxon>Cytophagales</taxon>
        <taxon>Spirosomataceae</taxon>
        <taxon>Larkinella</taxon>
    </lineage>
</organism>
<dbReference type="PANTHER" id="PTHR44520">
    <property type="entry name" value="RESPONSE REGULATOR RCP1-RELATED"/>
    <property type="match status" value="1"/>
</dbReference>
<dbReference type="PANTHER" id="PTHR44520:SF2">
    <property type="entry name" value="RESPONSE REGULATOR RCP1"/>
    <property type="match status" value="1"/>
</dbReference>
<dbReference type="Proteomes" id="UP001597116">
    <property type="component" value="Unassembled WGS sequence"/>
</dbReference>
<proteinExistence type="predicted"/>
<dbReference type="SUPFAM" id="SSF52172">
    <property type="entry name" value="CheY-like"/>
    <property type="match status" value="1"/>
</dbReference>
<evidence type="ECO:0000259" key="2">
    <source>
        <dbReference type="PROSITE" id="PS50110"/>
    </source>
</evidence>
<dbReference type="PROSITE" id="PS50110">
    <property type="entry name" value="RESPONSE_REGULATORY"/>
    <property type="match status" value="1"/>
</dbReference>
<comment type="caution">
    <text evidence="3">The sequence shown here is derived from an EMBL/GenBank/DDBJ whole genome shotgun (WGS) entry which is preliminary data.</text>
</comment>
<gene>
    <name evidence="3" type="ORF">ACFQ4C_12985</name>
</gene>
<reference evidence="4" key="1">
    <citation type="journal article" date="2019" name="Int. J. Syst. Evol. Microbiol.">
        <title>The Global Catalogue of Microorganisms (GCM) 10K type strain sequencing project: providing services to taxonomists for standard genome sequencing and annotation.</title>
        <authorList>
            <consortium name="The Broad Institute Genomics Platform"/>
            <consortium name="The Broad Institute Genome Sequencing Center for Infectious Disease"/>
            <person name="Wu L."/>
            <person name="Ma J."/>
        </authorList>
    </citation>
    <scope>NUCLEOTIDE SEQUENCE [LARGE SCALE GENOMIC DNA]</scope>
    <source>
        <strain evidence="4">CCUG 55608</strain>
    </source>
</reference>
<dbReference type="InterPro" id="IPR011006">
    <property type="entry name" value="CheY-like_superfamily"/>
</dbReference>
<accession>A0ABW3QAX4</accession>
<sequence>MSIQYSILLVDDDPLIADVLIRASQQVFPEAEFTYLSSFDQAVAHFDSLNGPGPRLILLDLDLQSEHGGMDFLKLMRNHPQGRYLPIVILSASRDPKKMEEAYRQGATAFTVKPFSYQDWKSYASQLQNYWFGMASLPVIWFGDQTKASRMNP</sequence>
<dbReference type="SMART" id="SM00448">
    <property type="entry name" value="REC"/>
    <property type="match status" value="1"/>
</dbReference>
<dbReference type="Gene3D" id="3.40.50.2300">
    <property type="match status" value="1"/>
</dbReference>
<protein>
    <submittedName>
        <fullName evidence="3">Response regulator</fullName>
    </submittedName>
</protein>
<feature type="domain" description="Response regulatory" evidence="2">
    <location>
        <begin position="6"/>
        <end position="128"/>
    </location>
</feature>
<evidence type="ECO:0000313" key="4">
    <source>
        <dbReference type="Proteomes" id="UP001597116"/>
    </source>
</evidence>
<name>A0ABW3QAX4_9BACT</name>
<dbReference type="RefSeq" id="WP_265992538.1">
    <property type="nucleotide sequence ID" value="NZ_CP110973.1"/>
</dbReference>
<keyword evidence="4" id="KW-1185">Reference proteome</keyword>
<dbReference type="InterPro" id="IPR052893">
    <property type="entry name" value="TCS_response_regulator"/>
</dbReference>
<keyword evidence="1" id="KW-0597">Phosphoprotein</keyword>